<accession>A0AA96EXM9</accession>
<dbReference type="PANTHER" id="PTHR42915">
    <property type="entry name" value="HYPOTHETICAL 460 KDA PROTEIN IN FEUA-SIGW INTERGENIC REGION [PRECURSOR]"/>
    <property type="match status" value="1"/>
</dbReference>
<evidence type="ECO:0000313" key="5">
    <source>
        <dbReference type="Proteomes" id="UP001304515"/>
    </source>
</evidence>
<reference evidence="4 5" key="1">
    <citation type="submission" date="2023-09" db="EMBL/GenBank/DDBJ databases">
        <title>Flavobacterium sp. a novel bacteria isolate from Pepper rhizosphere.</title>
        <authorList>
            <person name="Peng Y."/>
            <person name="Lee J."/>
        </authorList>
    </citation>
    <scope>NUCLEOTIDE SEQUENCE [LARGE SCALE GENOMIC DNA]</scope>
    <source>
        <strain evidence="3">PMR2A8</strain>
        <strain evidence="4 5">PMTSA4</strain>
    </source>
</reference>
<keyword evidence="5" id="KW-1185">Reference proteome</keyword>
<dbReference type="Pfam" id="PF07075">
    <property type="entry name" value="NamZ_N"/>
    <property type="match status" value="1"/>
</dbReference>
<dbReference type="InterPro" id="IPR048503">
    <property type="entry name" value="NamZ_C"/>
</dbReference>
<feature type="domain" description="Peptidoglycan beta-N-acetylmuramidase NamZ N-terminal" evidence="1">
    <location>
        <begin position="64"/>
        <end position="263"/>
    </location>
</feature>
<name>A0AA96J4L6_9FLAO</name>
<accession>A0AA96J4L6</accession>
<dbReference type="PIRSF" id="PIRSF016719">
    <property type="entry name" value="UCP016719"/>
    <property type="match status" value="1"/>
</dbReference>
<dbReference type="EMBL" id="CP134878">
    <property type="protein sequence ID" value="WNM20061.1"/>
    <property type="molecule type" value="Genomic_DNA"/>
</dbReference>
<dbReference type="Gene3D" id="3.40.50.12170">
    <property type="entry name" value="Uncharacterised protein PF07075, DUF1343"/>
    <property type="match status" value="1"/>
</dbReference>
<dbReference type="PANTHER" id="PTHR42915:SF1">
    <property type="entry name" value="PEPTIDOGLYCAN BETA-N-ACETYLMURAMIDASE NAMZ"/>
    <property type="match status" value="1"/>
</dbReference>
<dbReference type="Proteomes" id="UP001304515">
    <property type="component" value="Chromosome"/>
</dbReference>
<evidence type="ECO:0000259" key="2">
    <source>
        <dbReference type="Pfam" id="PF20732"/>
    </source>
</evidence>
<dbReference type="Pfam" id="PF20732">
    <property type="entry name" value="NamZ_C"/>
    <property type="match status" value="1"/>
</dbReference>
<organism evidence="4 5">
    <name type="scientific">Flavobacterium capsici</name>
    <dbReference type="NCBI Taxonomy" id="3075618"/>
    <lineage>
        <taxon>Bacteria</taxon>
        <taxon>Pseudomonadati</taxon>
        <taxon>Bacteroidota</taxon>
        <taxon>Flavobacteriia</taxon>
        <taxon>Flavobacteriales</taxon>
        <taxon>Flavobacteriaceae</taxon>
        <taxon>Flavobacterium</taxon>
    </lineage>
</organism>
<dbReference type="AlphaFoldDB" id="A0AA96J4L6"/>
<dbReference type="RefSeq" id="WP_313325166.1">
    <property type="nucleotide sequence ID" value="NZ_CP134878.1"/>
</dbReference>
<gene>
    <name evidence="4" type="ORF">RN605_12265</name>
    <name evidence="3" type="ORF">RN608_05095</name>
</gene>
<sequence length="404" mass="45742">MMSKLVFKNTVLFFVLLILSCGSKLKNHEVNENNITKIENSTLEIKTGADNYSVYLPILENKKVGIVTNQTGILSNKTHLVDFLLDNKISIQKIFAPEHGFRGTADAGEHIIDGKDSKTGLSIISLYGDNKKPKPEQLKGLDVMIFDLQDVGARFYTYISSLHYIMEACAENNIELLVFDRPNPNGSIVDGPILEKEYTSFVGMHTIPLLHGMTIGEYAQMINGEKWLKNEVQCNLKVIPCLNYKREMKYSLPVKPSPNLPNDQSINLYASLCLFEGTNVSIGRGTEMQFQIYGSPYLPKSDFSFTPKPNFGAKDPVYNGKLCYGENLTTIPKVSKLELKWLIKAYNETSDKTKFFNAFFTKLAGTKKLQQQIETGVSENEIRKSWEKGLNDFKTMRKKYLIYD</sequence>
<dbReference type="InterPro" id="IPR048502">
    <property type="entry name" value="NamZ_N"/>
</dbReference>
<dbReference type="GO" id="GO:0033922">
    <property type="term" value="F:peptidoglycan beta-N-acetylmuramidase activity"/>
    <property type="evidence" value="ECO:0007669"/>
    <property type="project" value="InterPro"/>
</dbReference>
<proteinExistence type="predicted"/>
<dbReference type="InterPro" id="IPR008302">
    <property type="entry name" value="NamZ"/>
</dbReference>
<feature type="domain" description="Peptidoglycan beta-N-acetylmuramidase NamZ C-terminal" evidence="2">
    <location>
        <begin position="268"/>
        <end position="403"/>
    </location>
</feature>
<evidence type="ECO:0000313" key="4">
    <source>
        <dbReference type="EMBL" id="WNM21450.1"/>
    </source>
</evidence>
<dbReference type="PROSITE" id="PS51257">
    <property type="entry name" value="PROKAR_LIPOPROTEIN"/>
    <property type="match status" value="1"/>
</dbReference>
<dbReference type="EMBL" id="CP134890">
    <property type="protein sequence ID" value="WNM21450.1"/>
    <property type="molecule type" value="Genomic_DNA"/>
</dbReference>
<evidence type="ECO:0000259" key="1">
    <source>
        <dbReference type="Pfam" id="PF07075"/>
    </source>
</evidence>
<evidence type="ECO:0000313" key="3">
    <source>
        <dbReference type="EMBL" id="WNM20061.1"/>
    </source>
</evidence>
<dbReference type="Gene3D" id="3.90.1150.140">
    <property type="match status" value="1"/>
</dbReference>
<dbReference type="KEGG" id="fcj:RN605_12265"/>
<protein>
    <submittedName>
        <fullName evidence="4">DUF1343 domain-containing protein</fullName>
    </submittedName>
</protein>